<name>A0A562W971_9ACTN</name>
<feature type="transmembrane region" description="Helical" evidence="2">
    <location>
        <begin position="153"/>
        <end position="172"/>
    </location>
</feature>
<proteinExistence type="predicted"/>
<dbReference type="InterPro" id="IPR021878">
    <property type="entry name" value="TgpA_N"/>
</dbReference>
<dbReference type="OrthoDB" id="9804023at2"/>
<dbReference type="RefSeq" id="WP_145815152.1">
    <property type="nucleotide sequence ID" value="NZ_AP023438.1"/>
</dbReference>
<dbReference type="InterPro" id="IPR002931">
    <property type="entry name" value="Transglutaminase-like"/>
</dbReference>
<gene>
    <name evidence="4" type="ORF">JD81_00120</name>
</gene>
<dbReference type="EMBL" id="VLLP01000001">
    <property type="protein sequence ID" value="TWJ26658.1"/>
    <property type="molecule type" value="Genomic_DNA"/>
</dbReference>
<keyword evidence="2" id="KW-0812">Transmembrane</keyword>
<feature type="transmembrane region" description="Helical" evidence="2">
    <location>
        <begin position="558"/>
        <end position="577"/>
    </location>
</feature>
<protein>
    <submittedName>
        <fullName evidence="4">Uncharacterized protein DUF4129</fullName>
    </submittedName>
</protein>
<feature type="transmembrane region" description="Helical" evidence="2">
    <location>
        <begin position="29"/>
        <end position="52"/>
    </location>
</feature>
<dbReference type="SMART" id="SM00460">
    <property type="entry name" value="TGc"/>
    <property type="match status" value="1"/>
</dbReference>
<dbReference type="Pfam" id="PF01841">
    <property type="entry name" value="Transglut_core"/>
    <property type="match status" value="1"/>
</dbReference>
<keyword evidence="5" id="KW-1185">Reference proteome</keyword>
<keyword evidence="2" id="KW-0472">Membrane</keyword>
<feature type="domain" description="Transglutaminase-like" evidence="3">
    <location>
        <begin position="428"/>
        <end position="496"/>
    </location>
</feature>
<evidence type="ECO:0000313" key="4">
    <source>
        <dbReference type="EMBL" id="TWJ26658.1"/>
    </source>
</evidence>
<feature type="region of interest" description="Disordered" evidence="1">
    <location>
        <begin position="495"/>
        <end position="551"/>
    </location>
</feature>
<dbReference type="Proteomes" id="UP000319728">
    <property type="component" value="Unassembled WGS sequence"/>
</dbReference>
<evidence type="ECO:0000313" key="5">
    <source>
        <dbReference type="Proteomes" id="UP000319728"/>
    </source>
</evidence>
<dbReference type="Gene3D" id="3.10.620.30">
    <property type="match status" value="1"/>
</dbReference>
<reference evidence="4 5" key="1">
    <citation type="submission" date="2019-07" db="EMBL/GenBank/DDBJ databases">
        <title>R&amp;d 2014.</title>
        <authorList>
            <person name="Klenk H.-P."/>
        </authorList>
    </citation>
    <scope>NUCLEOTIDE SEQUENCE [LARGE SCALE GENOMIC DNA]</scope>
    <source>
        <strain evidence="4 5">DSM 43912</strain>
    </source>
</reference>
<evidence type="ECO:0000259" key="3">
    <source>
        <dbReference type="SMART" id="SM00460"/>
    </source>
</evidence>
<feature type="compositionally biased region" description="Low complexity" evidence="1">
    <location>
        <begin position="329"/>
        <end position="342"/>
    </location>
</feature>
<feature type="transmembrane region" description="Helical" evidence="2">
    <location>
        <begin position="103"/>
        <end position="123"/>
    </location>
</feature>
<dbReference type="PANTHER" id="PTHR42736">
    <property type="entry name" value="PROTEIN-GLUTAMINE GAMMA-GLUTAMYLTRANSFERASE"/>
    <property type="match status" value="1"/>
</dbReference>
<dbReference type="Pfam" id="PF11992">
    <property type="entry name" value="TgpA_N"/>
    <property type="match status" value="1"/>
</dbReference>
<feature type="transmembrane region" description="Helical" evidence="2">
    <location>
        <begin position="179"/>
        <end position="198"/>
    </location>
</feature>
<accession>A0A562W971</accession>
<feature type="region of interest" description="Disordered" evidence="1">
    <location>
        <begin position="317"/>
        <end position="342"/>
    </location>
</feature>
<dbReference type="InterPro" id="IPR038765">
    <property type="entry name" value="Papain-like_cys_pep_sf"/>
</dbReference>
<dbReference type="SUPFAM" id="SSF54001">
    <property type="entry name" value="Cysteine proteinases"/>
    <property type="match status" value="1"/>
</dbReference>
<dbReference type="InterPro" id="IPR025403">
    <property type="entry name" value="TgpA-like_C"/>
</dbReference>
<dbReference type="PANTHER" id="PTHR42736:SF1">
    <property type="entry name" value="PROTEIN-GLUTAMINE GAMMA-GLUTAMYLTRANSFERASE"/>
    <property type="match status" value="1"/>
</dbReference>
<dbReference type="Pfam" id="PF13559">
    <property type="entry name" value="DUF4129"/>
    <property type="match status" value="1"/>
</dbReference>
<evidence type="ECO:0000256" key="2">
    <source>
        <dbReference type="SAM" id="Phobius"/>
    </source>
</evidence>
<dbReference type="InterPro" id="IPR052901">
    <property type="entry name" value="Bact_TGase-like"/>
</dbReference>
<dbReference type="AlphaFoldDB" id="A0A562W971"/>
<feature type="transmembrane region" description="Helical" evidence="2">
    <location>
        <begin position="130"/>
        <end position="147"/>
    </location>
</feature>
<keyword evidence="2" id="KW-1133">Transmembrane helix</keyword>
<feature type="transmembrane region" description="Helical" evidence="2">
    <location>
        <begin position="59"/>
        <end position="83"/>
    </location>
</feature>
<evidence type="ECO:0000256" key="1">
    <source>
        <dbReference type="SAM" id="MobiDB-lite"/>
    </source>
</evidence>
<comment type="caution">
    <text evidence="4">The sequence shown here is derived from an EMBL/GenBank/DDBJ whole genome shotgun (WGS) entry which is preliminary data.</text>
</comment>
<organism evidence="4 5">
    <name type="scientific">Micromonospora sagamiensis</name>
    <dbReference type="NCBI Taxonomy" id="47875"/>
    <lineage>
        <taxon>Bacteria</taxon>
        <taxon>Bacillati</taxon>
        <taxon>Actinomycetota</taxon>
        <taxon>Actinomycetes</taxon>
        <taxon>Micromonosporales</taxon>
        <taxon>Micromonosporaceae</taxon>
        <taxon>Micromonospora</taxon>
    </lineage>
</organism>
<sequence length="689" mass="70577">MRLFRVLVAVSLGALGGFAFGPAFGGMSGAFAVAVAVAWGAAALAGVAAVALPRTPPTVVAVVGAVAVASAATVATGSGVGLVHGPWQLLTGAVPAEPTGPPLAAAAVVAGWSALAAGLLAAYAARPLSAALPPLACLVLALALGAAGPPLPAWYALPLVALLVTLLVAGRAEPPPPGVLAGGALTAVVAVAAAALLGPGAPSLGRPPADVRGLVAAPVLPRSGVSPLQQYLALRDGSRVLRLTGTSSRPGTLLRMATLTRFDGVYWTVGGDFRRAGKKLPAAREPYGRRVTVAQQVRVDAGELDWLVTAGRPTEVSRPGLGVDEATGDVAVPDDTAPPAAYSASSTITEATLDEILVADPVPVAGSPLPALPPQVRAFLDRAVAGQPAASDQILALYRAFTGKAGGFRYDQSAEAAGGHGYFRIQRLLTDKRGTSEQYASAFAALVRHLGYDARVVMGLRPRYDGDAFVAEGRDVDAWVEVHFADLGWIGVDPSPRANPIGTRPDAPRTISRSAPLDDPLQEAEQPPPPGEPEVAVDDREESSANRRAGRTGTATPLVLGLVAALVVLLVAAAPTAKAVRRLRRRHAPSDRLAVIGAWRETLDRLQEAGVRVGPAQTTGEVVRIAGSLGGLPALAATVDRAAYAPEEPGPAMRADAWAAAARVHGQVRSSMPLTRRLRALLDPRPLRR</sequence>